<dbReference type="EMBL" id="LT598480">
    <property type="protein sequence ID" value="SCV04514.1"/>
    <property type="molecule type" value="Genomic_DNA"/>
</dbReference>
<feature type="region of interest" description="Disordered" evidence="1">
    <location>
        <begin position="985"/>
        <end position="1010"/>
    </location>
</feature>
<dbReference type="Proteomes" id="UP000191144">
    <property type="component" value="Chromosome H"/>
</dbReference>
<dbReference type="OrthoDB" id="3980110at2759"/>
<evidence type="ECO:0000313" key="3">
    <source>
        <dbReference type="Proteomes" id="UP000191144"/>
    </source>
</evidence>
<protein>
    <submittedName>
        <fullName evidence="2">LAME_0H19042g1_1</fullName>
    </submittedName>
</protein>
<feature type="compositionally biased region" description="Basic and acidic residues" evidence="1">
    <location>
        <begin position="653"/>
        <end position="663"/>
    </location>
</feature>
<feature type="compositionally biased region" description="Basic and acidic residues" evidence="1">
    <location>
        <begin position="985"/>
        <end position="997"/>
    </location>
</feature>
<gene>
    <name evidence="2" type="ORF">LAME_0H19042G</name>
</gene>
<reference evidence="3" key="1">
    <citation type="submission" date="2016-03" db="EMBL/GenBank/DDBJ databases">
        <authorList>
            <person name="Devillers Hugo."/>
        </authorList>
    </citation>
    <scope>NUCLEOTIDE SEQUENCE [LARGE SCALE GENOMIC DNA]</scope>
</reference>
<name>A0A1G4KJG2_9SACH</name>
<evidence type="ECO:0000256" key="1">
    <source>
        <dbReference type="SAM" id="MobiDB-lite"/>
    </source>
</evidence>
<feature type="region of interest" description="Disordered" evidence="1">
    <location>
        <begin position="1"/>
        <end position="30"/>
    </location>
</feature>
<organism evidence="2 3">
    <name type="scientific">Lachancea meyersii CBS 8951</name>
    <dbReference type="NCBI Taxonomy" id="1266667"/>
    <lineage>
        <taxon>Eukaryota</taxon>
        <taxon>Fungi</taxon>
        <taxon>Dikarya</taxon>
        <taxon>Ascomycota</taxon>
        <taxon>Saccharomycotina</taxon>
        <taxon>Saccharomycetes</taxon>
        <taxon>Saccharomycetales</taxon>
        <taxon>Saccharomycetaceae</taxon>
        <taxon>Lachancea</taxon>
    </lineage>
</organism>
<feature type="region of interest" description="Disordered" evidence="1">
    <location>
        <begin position="647"/>
        <end position="671"/>
    </location>
</feature>
<proteinExistence type="predicted"/>
<keyword evidence="3" id="KW-1185">Reference proteome</keyword>
<evidence type="ECO:0000313" key="2">
    <source>
        <dbReference type="EMBL" id="SCV04514.1"/>
    </source>
</evidence>
<accession>A0A1G4KJG2</accession>
<dbReference type="AlphaFoldDB" id="A0A1G4KJG2"/>
<sequence length="1123" mass="129851">MVKKKRNSVPCEPSKRPSIGNGVENHGSNGPELADLGAQWDVQEKLMLALFTTRPGLEILELYYELSCGHVNLHQYKKWQSAKHRAASDDEQYKSMVKKWTESYTYICLLMDFLLQNEQQALDYTSYCRAASKMSLRFLLDANTELLIVDDDYNLMLDFLLHCRSKIEQTLNQASLPSLLFKFARTTKRLYQLSGRFTWYTLKAQEFKKAPDIVCKYLAVLTDKLTAQHDLIPQLQPFFDAMNSNKIAHFSKTETNGLDVLDNDSSSETEEWSSKKGSSLQDRVYSFDLNEDGTLEAPNVFSRTRRRHQILYYVLRLHEQNSSPLLKTQFYTLCALVDPVTQPIPSDSHIVSIDLLSDLFLGLLSTEIETLSLNWRFHICFNLHKIVHASLSRLNCNDFQRLNSVNNSDESVDWRSNLHKWLPQGLNTQDLELVYMVDILAIYLLHKLYRDLPIQMNPFLGPMISLWKNLTFVVLLGLEIDRFEEEQETFSTPVIVRATIRGASALRSVVATILNGHVEYKRHDFKHEPINIFMSPHGRKLCNGALYTDVRSHAAAMLALGIELEDVTNLLSDLQPGDRFDEDVKYMFDYEYDNYNEVDTEELDEEELEDAESRERIKEMRAYYKRCHCQFDDDELLPDDAEYSESNASKAKTYHEAAPETRVKATATNKPVAHRSKRDGVDFDFKGRDWRDIPRGLNFYFNERYEFMQTLSTDVAASLMKAAGERKLTFEEGEKLLRLTASCVAREQEHTVLQSAAASQEDRVLNSHYTLVGDGDLTTDYIYEHWCEDSLFERTLQHNEILVWRQMDEMLMCSGYRRVLVWFITHLEVNRSMIEYIYTLIMGERGEIVASEDDHTKNQNEAVYDKVPFSRQGPLQLSEIEVKMLLQEIFTNFAIFFSKYARESGEYSDGEQIKEDGDHGIPPRILGFMKLVCLMVKRLMAENKFDLEDPDYIFELQTLLMSWICILPDARELFFELKSQAEERTRLKEEKASERSLSRPSNSTTEAIDLISPEDSIASDTELDTAMSVYNQKLLALLPPVADKQNSAVTALRTFISKHSLTMKTAVFGRRVISQDDEILGMYMSDREMDNRQFLAEFGIDFNDFVDGVYNNKFTTNESHSER</sequence>